<evidence type="ECO:0000313" key="12">
    <source>
        <dbReference type="Proteomes" id="UP000736328"/>
    </source>
</evidence>
<evidence type="ECO:0000256" key="6">
    <source>
        <dbReference type="ARBA" id="ARBA00022932"/>
    </source>
</evidence>
<dbReference type="Gene3D" id="1.10.8.60">
    <property type="match status" value="1"/>
</dbReference>
<dbReference type="InterPro" id="IPR027417">
    <property type="entry name" value="P-loop_NTPase"/>
</dbReference>
<evidence type="ECO:0000256" key="5">
    <source>
        <dbReference type="ARBA" id="ARBA00022705"/>
    </source>
</evidence>
<dbReference type="AlphaFoldDB" id="A0A933I9A5"/>
<evidence type="ECO:0000256" key="4">
    <source>
        <dbReference type="ARBA" id="ARBA00022695"/>
    </source>
</evidence>
<evidence type="ECO:0000256" key="2">
    <source>
        <dbReference type="ARBA" id="ARBA00017703"/>
    </source>
</evidence>
<proteinExistence type="inferred from homology"/>
<dbReference type="Gene3D" id="1.20.272.10">
    <property type="match status" value="1"/>
</dbReference>
<dbReference type="SUPFAM" id="SSF48019">
    <property type="entry name" value="post-AAA+ oligomerization domain-like"/>
    <property type="match status" value="1"/>
</dbReference>
<keyword evidence="5" id="KW-0235">DNA replication</keyword>
<dbReference type="Proteomes" id="UP000736328">
    <property type="component" value="Unassembled WGS sequence"/>
</dbReference>
<name>A0A933I9A5_UNCT6</name>
<dbReference type="InterPro" id="IPR008921">
    <property type="entry name" value="DNA_pol3_clamp-load_cplx_C"/>
</dbReference>
<sequence length="332" mass="37092">MATISDLDTEILKSKIHPAYCFVGEEEYLKGLYIRKIAGAFLGTNVEHGLEVVYGSETDAKDIIDRAQSLGIFAEKRALVVREVDALSPQSRKILLEHLGSEPSPDVCLVLSSFKLDAKTAFYQELQERTVFVSFDSLKSESLVNWVMAKAKELGCRISLASAQLLIQITGQSLGLLEQELLKISTFLEGRPDREIKPDHIKMLAGDTSEVGGFELAEALAKKDLKQSLALFHKMLRTGEDPVKMLSGINHKFNTLWRVKLMLSQGLSPEAMGRKMRIHPYALKMAIPAAQKRTEKEYWTLFNGLFTTELKLKSGFGDPRTVLQQAIFKLSS</sequence>
<dbReference type="InterPro" id="IPR010372">
    <property type="entry name" value="DNA_pol3_delta_N"/>
</dbReference>
<dbReference type="Gene3D" id="3.40.50.300">
    <property type="entry name" value="P-loop containing nucleotide triphosphate hydrolases"/>
    <property type="match status" value="1"/>
</dbReference>
<comment type="caution">
    <text evidence="11">The sequence shown here is derived from an EMBL/GenBank/DDBJ whole genome shotgun (WGS) entry which is preliminary data.</text>
</comment>
<dbReference type="Pfam" id="PF06144">
    <property type="entry name" value="DNA_pol3_delta"/>
    <property type="match status" value="1"/>
</dbReference>
<keyword evidence="4 11" id="KW-0548">Nucleotidyltransferase</keyword>
<comment type="catalytic activity">
    <reaction evidence="8">
        <text>DNA(n) + a 2'-deoxyribonucleoside 5'-triphosphate = DNA(n+1) + diphosphate</text>
        <dbReference type="Rhea" id="RHEA:22508"/>
        <dbReference type="Rhea" id="RHEA-COMP:17339"/>
        <dbReference type="Rhea" id="RHEA-COMP:17340"/>
        <dbReference type="ChEBI" id="CHEBI:33019"/>
        <dbReference type="ChEBI" id="CHEBI:61560"/>
        <dbReference type="ChEBI" id="CHEBI:173112"/>
        <dbReference type="EC" id="2.7.7.7"/>
    </reaction>
</comment>
<organism evidence="11 12">
    <name type="scientific">candidate division TA06 bacterium</name>
    <dbReference type="NCBI Taxonomy" id="2250710"/>
    <lineage>
        <taxon>Bacteria</taxon>
        <taxon>Bacteria division TA06</taxon>
    </lineage>
</organism>
<dbReference type="NCBIfam" id="TIGR01128">
    <property type="entry name" value="holA"/>
    <property type="match status" value="1"/>
</dbReference>
<dbReference type="GO" id="GO:0003887">
    <property type="term" value="F:DNA-directed DNA polymerase activity"/>
    <property type="evidence" value="ECO:0007669"/>
    <property type="project" value="UniProtKB-KW"/>
</dbReference>
<protein>
    <recommendedName>
        <fullName evidence="2">DNA polymerase III subunit delta</fullName>
        <ecNumber evidence="1">2.7.7.7</ecNumber>
    </recommendedName>
</protein>
<feature type="domain" description="DNA polymerase III delta N-terminal" evidence="9">
    <location>
        <begin position="20"/>
        <end position="134"/>
    </location>
</feature>
<evidence type="ECO:0000256" key="8">
    <source>
        <dbReference type="ARBA" id="ARBA00049244"/>
    </source>
</evidence>
<dbReference type="GO" id="GO:0003677">
    <property type="term" value="F:DNA binding"/>
    <property type="evidence" value="ECO:0007669"/>
    <property type="project" value="InterPro"/>
</dbReference>
<dbReference type="GO" id="GO:0009360">
    <property type="term" value="C:DNA polymerase III complex"/>
    <property type="evidence" value="ECO:0007669"/>
    <property type="project" value="InterPro"/>
</dbReference>
<accession>A0A933I9A5</accession>
<evidence type="ECO:0000259" key="10">
    <source>
        <dbReference type="Pfam" id="PF21694"/>
    </source>
</evidence>
<feature type="domain" description="DNA polymerase III delta subunit-like C-terminal" evidence="10">
    <location>
        <begin position="214"/>
        <end position="329"/>
    </location>
</feature>
<evidence type="ECO:0000313" key="11">
    <source>
        <dbReference type="EMBL" id="MBI4725682.1"/>
    </source>
</evidence>
<dbReference type="EMBL" id="JACQXR010000004">
    <property type="protein sequence ID" value="MBI4725682.1"/>
    <property type="molecule type" value="Genomic_DNA"/>
</dbReference>
<keyword evidence="6" id="KW-0239">DNA-directed DNA polymerase</keyword>
<evidence type="ECO:0000259" key="9">
    <source>
        <dbReference type="Pfam" id="PF06144"/>
    </source>
</evidence>
<evidence type="ECO:0000256" key="1">
    <source>
        <dbReference type="ARBA" id="ARBA00012417"/>
    </source>
</evidence>
<keyword evidence="3 11" id="KW-0808">Transferase</keyword>
<dbReference type="GO" id="GO:0006261">
    <property type="term" value="P:DNA-templated DNA replication"/>
    <property type="evidence" value="ECO:0007669"/>
    <property type="project" value="TreeGrafter"/>
</dbReference>
<dbReference type="InterPro" id="IPR048466">
    <property type="entry name" value="DNA_pol3_delta-like_C"/>
</dbReference>
<dbReference type="PANTHER" id="PTHR34388:SF1">
    <property type="entry name" value="DNA POLYMERASE III SUBUNIT DELTA"/>
    <property type="match status" value="1"/>
</dbReference>
<evidence type="ECO:0000256" key="3">
    <source>
        <dbReference type="ARBA" id="ARBA00022679"/>
    </source>
</evidence>
<evidence type="ECO:0000256" key="7">
    <source>
        <dbReference type="ARBA" id="ARBA00034754"/>
    </source>
</evidence>
<dbReference type="SUPFAM" id="SSF52540">
    <property type="entry name" value="P-loop containing nucleoside triphosphate hydrolases"/>
    <property type="match status" value="1"/>
</dbReference>
<dbReference type="Pfam" id="PF21694">
    <property type="entry name" value="DNA_pol3_delta_C"/>
    <property type="match status" value="1"/>
</dbReference>
<reference evidence="11" key="1">
    <citation type="submission" date="2020-07" db="EMBL/GenBank/DDBJ databases">
        <title>Huge and variable diversity of episymbiotic CPR bacteria and DPANN archaea in groundwater ecosystems.</title>
        <authorList>
            <person name="He C.Y."/>
            <person name="Keren R."/>
            <person name="Whittaker M."/>
            <person name="Farag I.F."/>
            <person name="Doudna J."/>
            <person name="Cate J.H.D."/>
            <person name="Banfield J.F."/>
        </authorList>
    </citation>
    <scope>NUCLEOTIDE SEQUENCE</scope>
    <source>
        <strain evidence="11">NC_groundwater_1520_Pr4_B-0.1um_53_5</strain>
    </source>
</reference>
<dbReference type="PANTHER" id="PTHR34388">
    <property type="entry name" value="DNA POLYMERASE III SUBUNIT DELTA"/>
    <property type="match status" value="1"/>
</dbReference>
<gene>
    <name evidence="11" type="primary">holA</name>
    <name evidence="11" type="ORF">HY768_00395</name>
</gene>
<dbReference type="InterPro" id="IPR005790">
    <property type="entry name" value="DNA_polIII_delta"/>
</dbReference>
<comment type="similarity">
    <text evidence="7">Belongs to the DNA polymerase HolA subunit family.</text>
</comment>
<dbReference type="EC" id="2.7.7.7" evidence="1"/>